<comment type="similarity">
    <text evidence="1 2">Belongs to the LOG family.</text>
</comment>
<evidence type="ECO:0000256" key="1">
    <source>
        <dbReference type="ARBA" id="ARBA00006763"/>
    </source>
</evidence>
<dbReference type="eggNOG" id="COG1611">
    <property type="taxonomic scope" value="Bacteria"/>
</dbReference>
<accession>A0A0D1LZD4</accession>
<dbReference type="EMBL" id="JWHU01000042">
    <property type="protein sequence ID" value="KIU19138.1"/>
    <property type="molecule type" value="Genomic_DNA"/>
</dbReference>
<organism evidence="3 4">
    <name type="scientific">Weissella cibaria</name>
    <dbReference type="NCBI Taxonomy" id="137591"/>
    <lineage>
        <taxon>Bacteria</taxon>
        <taxon>Bacillati</taxon>
        <taxon>Bacillota</taxon>
        <taxon>Bacilli</taxon>
        <taxon>Lactobacillales</taxon>
        <taxon>Lactobacillaceae</taxon>
        <taxon>Weissella</taxon>
    </lineage>
</organism>
<comment type="caution">
    <text evidence="3">The sequence shown here is derived from an EMBL/GenBank/DDBJ whole genome shotgun (WGS) entry which is preliminary data.</text>
</comment>
<dbReference type="EC" id="3.2.2.n1" evidence="2"/>
<dbReference type="PATRIC" id="fig|137591.25.peg.2132"/>
<keyword evidence="4" id="KW-1185">Reference proteome</keyword>
<dbReference type="STRING" id="137591.AO080_03600"/>
<dbReference type="Pfam" id="PF03641">
    <property type="entry name" value="Lysine_decarbox"/>
    <property type="match status" value="1"/>
</dbReference>
<reference evidence="3" key="1">
    <citation type="journal article" date="2015" name="Microbiology (Mosc.)">
        <title>Genomics of the Weissella cibaria species with an examination of its metabolic traits.</title>
        <authorList>
            <person name="Lynch K.M."/>
            <person name="Lucid A."/>
            <person name="Arendt E.K."/>
            <person name="Sleator R.D."/>
            <person name="Lucey B."/>
            <person name="Coffey A."/>
        </authorList>
    </citation>
    <scope>NUCLEOTIDE SEQUENCE [LARGE SCALE GENOMIC DNA]</scope>
    <source>
        <strain evidence="3">MG1</strain>
    </source>
</reference>
<dbReference type="Proteomes" id="UP000032287">
    <property type="component" value="Unassembled WGS sequence"/>
</dbReference>
<dbReference type="GO" id="GO:0009691">
    <property type="term" value="P:cytokinin biosynthetic process"/>
    <property type="evidence" value="ECO:0007669"/>
    <property type="project" value="UniProtKB-UniRule"/>
</dbReference>
<dbReference type="GO" id="GO:0005829">
    <property type="term" value="C:cytosol"/>
    <property type="evidence" value="ECO:0007669"/>
    <property type="project" value="TreeGrafter"/>
</dbReference>
<gene>
    <name evidence="3" type="primary">fas6</name>
    <name evidence="3" type="ORF">QX99_02169</name>
</gene>
<dbReference type="SUPFAM" id="SSF102405">
    <property type="entry name" value="MCP/YpsA-like"/>
    <property type="match status" value="1"/>
</dbReference>
<name>A0A0D1LZD4_9LACO</name>
<dbReference type="PANTHER" id="PTHR31223">
    <property type="entry name" value="LOG FAMILY PROTEIN YJL055W"/>
    <property type="match status" value="1"/>
</dbReference>
<dbReference type="GO" id="GO:0016799">
    <property type="term" value="F:hydrolase activity, hydrolyzing N-glycosyl compounds"/>
    <property type="evidence" value="ECO:0007669"/>
    <property type="project" value="TreeGrafter"/>
</dbReference>
<evidence type="ECO:0000256" key="2">
    <source>
        <dbReference type="RuleBase" id="RU363015"/>
    </source>
</evidence>
<dbReference type="NCBIfam" id="TIGR00730">
    <property type="entry name" value="Rossman fold protein, TIGR00730 family"/>
    <property type="match status" value="1"/>
</dbReference>
<dbReference type="RefSeq" id="WP_043707990.1">
    <property type="nucleotide sequence ID" value="NZ_JALOCT010000006.1"/>
</dbReference>
<dbReference type="PANTHER" id="PTHR31223:SF70">
    <property type="entry name" value="LOG FAMILY PROTEIN YJL055W"/>
    <property type="match status" value="1"/>
</dbReference>
<dbReference type="InterPro" id="IPR005269">
    <property type="entry name" value="LOG"/>
</dbReference>
<dbReference type="AlphaFoldDB" id="A0A0D1LZD4"/>
<dbReference type="Gene3D" id="3.40.50.450">
    <property type="match status" value="1"/>
</dbReference>
<keyword evidence="2" id="KW-0378">Hydrolase</keyword>
<protein>
    <recommendedName>
        <fullName evidence="2">Cytokinin riboside 5'-monophosphate phosphoribohydrolase</fullName>
        <ecNumber evidence="2">3.2.2.n1</ecNumber>
    </recommendedName>
</protein>
<dbReference type="InterPro" id="IPR031100">
    <property type="entry name" value="LOG_fam"/>
</dbReference>
<sequence>MTTHTIGVFMGAQYGHLEEFHEAAAAMGRGIAEHGWSLVYGGSKSGLMGEVAVNAINAGADVTGIRPSSFLPEEAGHELQMTHIDVPDMDTRKRMMFEQADAFVFLPGGMGTLEELGQVMSWTKLGYYEKPIILVNIAGFWDDMVAWFETAIDAEFVTREGLSHLALMPSVAETFTYLEGEFEE</sequence>
<evidence type="ECO:0000313" key="4">
    <source>
        <dbReference type="Proteomes" id="UP000032287"/>
    </source>
</evidence>
<keyword evidence="2" id="KW-0203">Cytokinin biosynthesis</keyword>
<proteinExistence type="inferred from homology"/>
<evidence type="ECO:0000313" key="3">
    <source>
        <dbReference type="EMBL" id="KIU19138.1"/>
    </source>
</evidence>